<reference evidence="5 6" key="1">
    <citation type="submission" date="2016-12" db="EMBL/GenBank/DDBJ databases">
        <title>Diversity of luminous bacteria.</title>
        <authorList>
            <person name="Yoshizawa S."/>
            <person name="Kogure K."/>
        </authorList>
    </citation>
    <scope>NUCLEOTIDE SEQUENCE [LARGE SCALE GENOMIC DNA]</scope>
    <source>
        <strain evidence="5 6">LC1-200</strain>
    </source>
</reference>
<dbReference type="PANTHER" id="PTHR30024:SF47">
    <property type="entry name" value="TAURINE-BINDING PERIPLASMIC PROTEIN"/>
    <property type="match status" value="1"/>
</dbReference>
<dbReference type="Proteomes" id="UP000238730">
    <property type="component" value="Unassembled WGS sequence"/>
</dbReference>
<evidence type="ECO:0000256" key="2">
    <source>
        <dbReference type="ARBA" id="ARBA00010742"/>
    </source>
</evidence>
<evidence type="ECO:0000313" key="6">
    <source>
        <dbReference type="Proteomes" id="UP000238730"/>
    </source>
</evidence>
<dbReference type="SUPFAM" id="SSF53850">
    <property type="entry name" value="Periplasmic binding protein-like II"/>
    <property type="match status" value="1"/>
</dbReference>
<evidence type="ECO:0000256" key="1">
    <source>
        <dbReference type="ARBA" id="ARBA00004418"/>
    </source>
</evidence>
<organism evidence="5 6">
    <name type="scientific">Photobacterium angustum</name>
    <dbReference type="NCBI Taxonomy" id="661"/>
    <lineage>
        <taxon>Bacteria</taxon>
        <taxon>Pseudomonadati</taxon>
        <taxon>Pseudomonadota</taxon>
        <taxon>Gammaproteobacteria</taxon>
        <taxon>Vibrionales</taxon>
        <taxon>Vibrionaceae</taxon>
        <taxon>Photobacterium</taxon>
    </lineage>
</organism>
<evidence type="ECO:0000259" key="4">
    <source>
        <dbReference type="Pfam" id="PF09084"/>
    </source>
</evidence>
<dbReference type="GO" id="GO:0042597">
    <property type="term" value="C:periplasmic space"/>
    <property type="evidence" value="ECO:0007669"/>
    <property type="project" value="UniProtKB-SubCell"/>
</dbReference>
<gene>
    <name evidence="5" type="ORF">BTO08_15335</name>
</gene>
<feature type="domain" description="SsuA/THI5-like" evidence="4">
    <location>
        <begin position="152"/>
        <end position="288"/>
    </location>
</feature>
<evidence type="ECO:0000256" key="3">
    <source>
        <dbReference type="ARBA" id="ARBA00022729"/>
    </source>
</evidence>
<dbReference type="Pfam" id="PF09084">
    <property type="entry name" value="NMT1"/>
    <property type="match status" value="1"/>
</dbReference>
<accession>A0A2S7VHN0</accession>
<name>A0A2S7VHN0_PHOAN</name>
<sequence length="571" mass="62362">MGLMIRYFRYWLFLLAVLISTFAAAKPQYINPIPLAQLINTPVSKVNEQTFELPVITWGADINTIYANGSQSITSSNSLFSSYGLKFRLNRNDKFSDQLTNYLSGKTPYLRGTLGMVNAASDLLVSNPSVTPIIIHQLSWSSGGDALVVKPTIRTVADLKGKTIALQAYGPHVDYMGAVLKDAGLTPDDVTIKWLPDLTGTNNSPASALYENDVDAVFVILPDALALTSGGAVGTGSEDSVKGAKILMSTKTANRVIADVYAVRADYFNSHRSDVMNFVKALNSATDEVKVLFNNANAQNAKLTPLLSYSADLLLDSPDAIEDIKGLYADAEHLDINANKQLFSDMAYPRNITKVSKEIQTTLKRLGLTSASSLPQLANWDFTQLGADIEFNNKSRFNSERVASVVAKKQQQNSLADGELFSFEVAFQPNQNNFNSSLYQTEFKRVIELASTYGGAVITVEGHSDPLKYLRSKKKGETGVVLNRIKQSNRNISLSRAQSVKQSVLTYATDQGIALDASQFALVGHGFGNPKTGMCGNEPCAPATESEWRSNMRVVFRIIQLEAESDVFQPL</sequence>
<dbReference type="Gene3D" id="3.30.1330.60">
    <property type="entry name" value="OmpA-like domain"/>
    <property type="match status" value="1"/>
</dbReference>
<comment type="subcellular location">
    <subcellularLocation>
        <location evidence="1">Periplasm</location>
    </subcellularLocation>
</comment>
<evidence type="ECO:0000313" key="5">
    <source>
        <dbReference type="EMBL" id="PQJ61667.1"/>
    </source>
</evidence>
<proteinExistence type="inferred from homology"/>
<dbReference type="InterPro" id="IPR036737">
    <property type="entry name" value="OmpA-like_sf"/>
</dbReference>
<dbReference type="SUPFAM" id="SSF103088">
    <property type="entry name" value="OmpA-like"/>
    <property type="match status" value="1"/>
</dbReference>
<dbReference type="AlphaFoldDB" id="A0A2S7VHN0"/>
<dbReference type="PANTHER" id="PTHR30024">
    <property type="entry name" value="ALIPHATIC SULFONATES-BINDING PROTEIN-RELATED"/>
    <property type="match status" value="1"/>
</dbReference>
<keyword evidence="3" id="KW-0732">Signal</keyword>
<comment type="caution">
    <text evidence="5">The sequence shown here is derived from an EMBL/GenBank/DDBJ whole genome shotgun (WGS) entry which is preliminary data.</text>
</comment>
<dbReference type="OrthoDB" id="9815602at2"/>
<dbReference type="Gene3D" id="3.40.190.10">
    <property type="entry name" value="Periplasmic binding protein-like II"/>
    <property type="match status" value="2"/>
</dbReference>
<dbReference type="InterPro" id="IPR015168">
    <property type="entry name" value="SsuA/THI5"/>
</dbReference>
<dbReference type="EMBL" id="MSCJ01000003">
    <property type="protein sequence ID" value="PQJ61667.1"/>
    <property type="molecule type" value="Genomic_DNA"/>
</dbReference>
<comment type="similarity">
    <text evidence="2">Belongs to the bacterial solute-binding protein SsuA/TauA family.</text>
</comment>
<protein>
    <submittedName>
        <fullName evidence="5">Nitrate ABC transporter substrate-binding protein</fullName>
    </submittedName>
</protein>